<gene>
    <name evidence="1" type="ORF">C450_04993</name>
</gene>
<dbReference type="Proteomes" id="UP000011625">
    <property type="component" value="Unassembled WGS sequence"/>
</dbReference>
<organism evidence="1 2">
    <name type="scientific">Halococcus salifodinae DSM 8989</name>
    <dbReference type="NCBI Taxonomy" id="1227456"/>
    <lineage>
        <taxon>Archaea</taxon>
        <taxon>Methanobacteriati</taxon>
        <taxon>Methanobacteriota</taxon>
        <taxon>Stenosarchaea group</taxon>
        <taxon>Halobacteria</taxon>
        <taxon>Halobacteriales</taxon>
        <taxon>Halococcaceae</taxon>
        <taxon>Halococcus</taxon>
    </lineage>
</organism>
<accession>M0NA77</accession>
<proteinExistence type="predicted"/>
<name>M0NA77_9EURY</name>
<keyword evidence="2" id="KW-1185">Reference proteome</keyword>
<dbReference type="EMBL" id="AOME01000024">
    <property type="protein sequence ID" value="EMA54791.1"/>
    <property type="molecule type" value="Genomic_DNA"/>
</dbReference>
<reference evidence="1 2" key="1">
    <citation type="journal article" date="2014" name="PLoS Genet.">
        <title>Phylogenetically driven sequencing of extremely halophilic archaea reveals strategies for static and dynamic osmo-response.</title>
        <authorList>
            <person name="Becker E.A."/>
            <person name="Seitzer P.M."/>
            <person name="Tritt A."/>
            <person name="Larsen D."/>
            <person name="Krusor M."/>
            <person name="Yao A.I."/>
            <person name="Wu D."/>
            <person name="Madern D."/>
            <person name="Eisen J.A."/>
            <person name="Darling A.E."/>
            <person name="Facciotti M.T."/>
        </authorList>
    </citation>
    <scope>NUCLEOTIDE SEQUENCE [LARGE SCALE GENOMIC DNA]</scope>
    <source>
        <strain evidence="1 2">DSM 8989</strain>
    </source>
</reference>
<evidence type="ECO:0000313" key="1">
    <source>
        <dbReference type="EMBL" id="EMA54791.1"/>
    </source>
</evidence>
<dbReference type="AlphaFoldDB" id="M0NA77"/>
<evidence type="ECO:0000313" key="2">
    <source>
        <dbReference type="Proteomes" id="UP000011625"/>
    </source>
</evidence>
<protein>
    <submittedName>
        <fullName evidence="1">Uncharacterized protein</fullName>
    </submittedName>
</protein>
<sequence length="61" mass="6693">MPGRVAGVVLTEQALDVQRVDQQVRGEMSAENCRIYTKGDVTVLWWMSGCDDCQQGMSGGE</sequence>
<comment type="caution">
    <text evidence="1">The sequence shown here is derived from an EMBL/GenBank/DDBJ whole genome shotgun (WGS) entry which is preliminary data.</text>
</comment>